<dbReference type="SMART" id="SM00369">
    <property type="entry name" value="LRR_TYP"/>
    <property type="match status" value="4"/>
</dbReference>
<evidence type="ECO:0000256" key="2">
    <source>
        <dbReference type="ARBA" id="ARBA00022737"/>
    </source>
</evidence>
<organism evidence="4 5">
    <name type="scientific">Spraguea lophii (strain 42_110)</name>
    <name type="common">Microsporidian parasite</name>
    <dbReference type="NCBI Taxonomy" id="1358809"/>
    <lineage>
        <taxon>Eukaryota</taxon>
        <taxon>Fungi</taxon>
        <taxon>Fungi incertae sedis</taxon>
        <taxon>Microsporidia</taxon>
        <taxon>Spragueidae</taxon>
        <taxon>Spraguea</taxon>
    </lineage>
</organism>
<dbReference type="Pfam" id="PF00560">
    <property type="entry name" value="LRR_1"/>
    <property type="match status" value="2"/>
</dbReference>
<evidence type="ECO:0000256" key="3">
    <source>
        <dbReference type="SAM" id="Coils"/>
    </source>
</evidence>
<dbReference type="EMBL" id="ATCN01000998">
    <property type="protein sequence ID" value="EPR78151.1"/>
    <property type="molecule type" value="Genomic_DNA"/>
</dbReference>
<dbReference type="Proteomes" id="UP000014978">
    <property type="component" value="Unassembled WGS sequence"/>
</dbReference>
<dbReference type="HOGENOM" id="CLU_504882_0_0_1"/>
<keyword evidence="2" id="KW-0677">Repeat</keyword>
<dbReference type="OrthoDB" id="433501at2759"/>
<evidence type="ECO:0000313" key="4">
    <source>
        <dbReference type="EMBL" id="EPR78151.1"/>
    </source>
</evidence>
<dbReference type="PANTHER" id="PTHR48051:SF1">
    <property type="entry name" value="RAS SUPPRESSOR PROTEIN 1"/>
    <property type="match status" value="1"/>
</dbReference>
<feature type="coiled-coil region" evidence="3">
    <location>
        <begin position="79"/>
        <end position="106"/>
    </location>
</feature>
<dbReference type="InterPro" id="IPR032675">
    <property type="entry name" value="LRR_dom_sf"/>
</dbReference>
<accession>S7W5V3</accession>
<evidence type="ECO:0000313" key="5">
    <source>
        <dbReference type="Proteomes" id="UP000014978"/>
    </source>
</evidence>
<sequence length="540" mass="64455">KNISEININLVYLKCSNNKIDSFYITENNIIYLIMDKNEMREFHLNFNFYKKIKALDLNKNKITKFTVKHPDKSKLVKLNLSDNEIERIEENIKYLNLELLDLRNNKLNSESANIIISMKNLKYLDLKGNNIEYLRTIESKILLFLNISKNPIVLLHKDFFDMPCIRRVFMSDLDISASPSLRRSMNNLSVLDISYTKINTFPYVHNSLVSLEFLNLSNCKLKKFPEGINTEKLKKLNLSNNDLKNLPAKFRELKDKQIILDLRNNPLDSFSDRRKLGALDLLEIFYSKILLDNKIYEKIRNIPFKLIYSQRPHFKIFKFEKSNKVIMKNEYCLHYLYPLLDSDDQDKVITILTFAEKIRTSGFLLFEFLFEKVGKMIKNSEDINNVVNKIYLYLTERYSSKIYKFLKETVDEYKKLILKKSIIKIYGSEQNYNYWVFKFKEILMYNQENIYFNEDDGLFYDINIILNSFINNINLEEFIEIIKNKIKGDIPIFRAYSLMVKFIRRSGFYKKHKKHGEININNISNDDIRALLRIFQFLY</sequence>
<evidence type="ECO:0000256" key="1">
    <source>
        <dbReference type="ARBA" id="ARBA00022614"/>
    </source>
</evidence>
<dbReference type="STRING" id="1358809.S7W5V3"/>
<dbReference type="SUPFAM" id="SSF52058">
    <property type="entry name" value="L domain-like"/>
    <property type="match status" value="1"/>
</dbReference>
<dbReference type="AlphaFoldDB" id="S7W5V3"/>
<dbReference type="InterPro" id="IPR001611">
    <property type="entry name" value="Leu-rich_rpt"/>
</dbReference>
<dbReference type="GO" id="GO:0005737">
    <property type="term" value="C:cytoplasm"/>
    <property type="evidence" value="ECO:0007669"/>
    <property type="project" value="TreeGrafter"/>
</dbReference>
<name>S7W5V3_SPRLO</name>
<dbReference type="PROSITE" id="PS51450">
    <property type="entry name" value="LRR"/>
    <property type="match status" value="3"/>
</dbReference>
<proteinExistence type="predicted"/>
<reference evidence="5" key="1">
    <citation type="journal article" date="2013" name="PLoS Genet.">
        <title>The genome of Spraguea lophii and the basis of host-microsporidian interactions.</title>
        <authorList>
            <person name="Campbell S.E."/>
            <person name="Williams T.A."/>
            <person name="Yousuf A."/>
            <person name="Soanes D.M."/>
            <person name="Paszkiewicz K.H."/>
            <person name="Williams B.A.P."/>
        </authorList>
    </citation>
    <scope>NUCLEOTIDE SEQUENCE [LARGE SCALE GENOMIC DNA]</scope>
    <source>
        <strain evidence="5">42_110</strain>
    </source>
</reference>
<keyword evidence="1" id="KW-0433">Leucine-rich repeat</keyword>
<keyword evidence="3" id="KW-0175">Coiled coil</keyword>
<dbReference type="InterPro" id="IPR003591">
    <property type="entry name" value="Leu-rich_rpt_typical-subtyp"/>
</dbReference>
<gene>
    <name evidence="4" type="ORF">SLOPH_2652</name>
</gene>
<dbReference type="VEuPathDB" id="MicrosporidiaDB:SLOPH_2652"/>
<protein>
    <submittedName>
        <fullName evidence="4">Leucine rich repeat protein</fullName>
    </submittedName>
</protein>
<comment type="caution">
    <text evidence="4">The sequence shown here is derived from an EMBL/GenBank/DDBJ whole genome shotgun (WGS) entry which is preliminary data.</text>
</comment>
<dbReference type="Gene3D" id="3.80.10.10">
    <property type="entry name" value="Ribonuclease Inhibitor"/>
    <property type="match status" value="2"/>
</dbReference>
<dbReference type="InterPro" id="IPR050216">
    <property type="entry name" value="LRR_domain-containing"/>
</dbReference>
<feature type="non-terminal residue" evidence="4">
    <location>
        <position position="1"/>
    </location>
</feature>
<dbReference type="PANTHER" id="PTHR48051">
    <property type="match status" value="1"/>
</dbReference>
<keyword evidence="5" id="KW-1185">Reference proteome</keyword>
<dbReference type="InParanoid" id="S7W5V3"/>